<name>A0A345VMY8_9STRE</name>
<accession>A0A345VMY8</accession>
<organism evidence="1 2">
    <name type="scientific">Streptococcus pluranimalium</name>
    <dbReference type="NCBI Taxonomy" id="82348"/>
    <lineage>
        <taxon>Bacteria</taxon>
        <taxon>Bacillati</taxon>
        <taxon>Bacillota</taxon>
        <taxon>Bacilli</taxon>
        <taxon>Lactobacillales</taxon>
        <taxon>Streptococcaceae</taxon>
        <taxon>Streptococcus</taxon>
    </lineage>
</organism>
<dbReference type="Proteomes" id="UP000255411">
    <property type="component" value="Chromosome"/>
</dbReference>
<sequence>MSFKTKVLMELKDYDDDILVGTTVGTTFHWTIGLYTSSLFRKYFDDGCVVTVKHLKFLVNLEG</sequence>
<evidence type="ECO:0000313" key="1">
    <source>
        <dbReference type="EMBL" id="AXJ14090.1"/>
    </source>
</evidence>
<dbReference type="RefSeq" id="WP_115131013.1">
    <property type="nucleotide sequence ID" value="NZ_CP022601.1"/>
</dbReference>
<proteinExistence type="predicted"/>
<gene>
    <name evidence="1" type="ORF">Sp14A_22080</name>
</gene>
<protein>
    <submittedName>
        <fullName evidence="1">Uncharacterized protein</fullName>
    </submittedName>
</protein>
<reference evidence="1 2" key="1">
    <citation type="submission" date="2017-07" db="EMBL/GenBank/DDBJ databases">
        <title>Streptococcus pluranimalium as cause of bovine abortion.</title>
        <authorList>
            <person name="Rodriguez Campos S."/>
            <person name="Gobeli Brawand S."/>
            <person name="Brodard I."/>
            <person name="Rychener L."/>
            <person name="Perreten V."/>
        </authorList>
    </citation>
    <scope>NUCLEOTIDE SEQUENCE [LARGE SCALE GENOMIC DNA]</scope>
    <source>
        <strain evidence="1 2">14A0014</strain>
    </source>
</reference>
<evidence type="ECO:0000313" key="2">
    <source>
        <dbReference type="Proteomes" id="UP000255411"/>
    </source>
</evidence>
<dbReference type="AlphaFoldDB" id="A0A345VMY8"/>
<dbReference type="EMBL" id="CP022601">
    <property type="protein sequence ID" value="AXJ14090.1"/>
    <property type="molecule type" value="Genomic_DNA"/>
</dbReference>